<evidence type="ECO:0000313" key="2">
    <source>
        <dbReference type="Proteomes" id="UP000503129"/>
    </source>
</evidence>
<reference evidence="1 2" key="1">
    <citation type="submission" date="2018-06" db="EMBL/GenBank/DDBJ databases">
        <title>Comparative genomics of Brasilonema spp. strains.</title>
        <authorList>
            <person name="Alvarenga D.O."/>
            <person name="Fiore M.F."/>
            <person name="Varani A.M."/>
        </authorList>
    </citation>
    <scope>NUCLEOTIDE SEQUENCE [LARGE SCALE GENOMIC DNA]</scope>
    <source>
        <strain evidence="1 2">CENA114</strain>
    </source>
</reference>
<dbReference type="KEGG" id="bsen:DP114_29020"/>
<dbReference type="Proteomes" id="UP000503129">
    <property type="component" value="Chromosome"/>
</dbReference>
<dbReference type="AlphaFoldDB" id="A0A856MLI4"/>
<dbReference type="RefSeq" id="WP_169265365.1">
    <property type="nucleotide sequence ID" value="NZ_CAWOXK010000001.1"/>
</dbReference>
<evidence type="ECO:0000313" key="1">
    <source>
        <dbReference type="EMBL" id="QDL11402.1"/>
    </source>
</evidence>
<name>A0A856MLI4_9CYAN</name>
<organism evidence="1 2">
    <name type="scientific">Brasilonema sennae CENA114</name>
    <dbReference type="NCBI Taxonomy" id="415709"/>
    <lineage>
        <taxon>Bacteria</taxon>
        <taxon>Bacillati</taxon>
        <taxon>Cyanobacteriota</taxon>
        <taxon>Cyanophyceae</taxon>
        <taxon>Nostocales</taxon>
        <taxon>Scytonemataceae</taxon>
        <taxon>Brasilonema</taxon>
        <taxon>Bromeliae group (in: Brasilonema)</taxon>
    </lineage>
</organism>
<gene>
    <name evidence="1" type="ORF">DP114_29020</name>
</gene>
<sequence>MNKPLNEALSLEIAQRVKSKAKTPFDNAYRAALATEGAIYVQGFLVFAGKPYKPIEHGWMELEDCIVDPTLAYLNKNAQQLCYFTAQRFTVKELKAIIEESKEDYPEDDPLPIYGDPPYEYYGNVMLGAKDYLEAYQAAEAKCRELNQKNADKN</sequence>
<proteinExistence type="predicted"/>
<accession>A0A856MLI4</accession>
<dbReference type="EMBL" id="CP030118">
    <property type="protein sequence ID" value="QDL11402.1"/>
    <property type="molecule type" value="Genomic_DNA"/>
</dbReference>
<protein>
    <submittedName>
        <fullName evidence="1">Uncharacterized protein</fullName>
    </submittedName>
</protein>
<keyword evidence="2" id="KW-1185">Reference proteome</keyword>